<comment type="caution">
    <text evidence="2">The sequence shown here is derived from an EMBL/GenBank/DDBJ whole genome shotgun (WGS) entry which is preliminary data.</text>
</comment>
<dbReference type="Proteomes" id="UP000596742">
    <property type="component" value="Unassembled WGS sequence"/>
</dbReference>
<evidence type="ECO:0000256" key="1">
    <source>
        <dbReference type="SAM" id="Phobius"/>
    </source>
</evidence>
<feature type="transmembrane region" description="Helical" evidence="1">
    <location>
        <begin position="169"/>
        <end position="191"/>
    </location>
</feature>
<dbReference type="EMBL" id="UYJE01008798">
    <property type="protein sequence ID" value="VDI67342.1"/>
    <property type="molecule type" value="Genomic_DNA"/>
</dbReference>
<feature type="transmembrane region" description="Helical" evidence="1">
    <location>
        <begin position="203"/>
        <end position="224"/>
    </location>
</feature>
<dbReference type="AlphaFoldDB" id="A0A8B6GR42"/>
<feature type="transmembrane region" description="Helical" evidence="1">
    <location>
        <begin position="231"/>
        <end position="251"/>
    </location>
</feature>
<proteinExistence type="predicted"/>
<dbReference type="InterPro" id="IPR049352">
    <property type="entry name" value="Rost"/>
</dbReference>
<protein>
    <recommendedName>
        <fullName evidence="4">Protein rolling stone</fullName>
    </recommendedName>
</protein>
<dbReference type="Pfam" id="PF21534">
    <property type="entry name" value="Rost"/>
    <property type="match status" value="1"/>
</dbReference>
<organism evidence="2 3">
    <name type="scientific">Mytilus galloprovincialis</name>
    <name type="common">Mediterranean mussel</name>
    <dbReference type="NCBI Taxonomy" id="29158"/>
    <lineage>
        <taxon>Eukaryota</taxon>
        <taxon>Metazoa</taxon>
        <taxon>Spiralia</taxon>
        <taxon>Lophotrochozoa</taxon>
        <taxon>Mollusca</taxon>
        <taxon>Bivalvia</taxon>
        <taxon>Autobranchia</taxon>
        <taxon>Pteriomorphia</taxon>
        <taxon>Mytilida</taxon>
        <taxon>Mytiloidea</taxon>
        <taxon>Mytilidae</taxon>
        <taxon>Mytilinae</taxon>
        <taxon>Mytilus</taxon>
    </lineage>
</organism>
<keyword evidence="1" id="KW-1133">Transmembrane helix</keyword>
<accession>A0A8B6GR42</accession>
<name>A0A8B6GR42_MYTGA</name>
<dbReference type="GO" id="GO:0016020">
    <property type="term" value="C:membrane"/>
    <property type="evidence" value="ECO:0007669"/>
    <property type="project" value="TreeGrafter"/>
</dbReference>
<keyword evidence="1" id="KW-0812">Transmembrane</keyword>
<evidence type="ECO:0000313" key="3">
    <source>
        <dbReference type="Proteomes" id="UP000596742"/>
    </source>
</evidence>
<keyword evidence="1" id="KW-0472">Membrane</keyword>
<evidence type="ECO:0000313" key="2">
    <source>
        <dbReference type="EMBL" id="VDI67342.1"/>
    </source>
</evidence>
<gene>
    <name evidence="2" type="ORF">MGAL_10B066960</name>
</gene>
<dbReference type="PANTHER" id="PTHR12242:SF1">
    <property type="entry name" value="MYND-TYPE DOMAIN-CONTAINING PROTEIN"/>
    <property type="match status" value="1"/>
</dbReference>
<sequence length="309" mass="35902">MVLKILKAEFCFKKLGFGDVHPGRFVYSQWRLPPLVYLLYRLALAAYADYWIIETGTMMESMRWQNTSTLTNSSSRMLIEYSFPVYLTNWTYLMLCLYLTLHFLFALFHYCIKFRTSNMLSRPHAEGHRALFNELTLTPTFWDEDRDSEETEDAIVKLYSLPWYFKLTWIFYTIATTASVMVTFMFFAFLWPQFDHSKGIDIINLQLHGINSVIVVVDLLISAVPVRLLHAVYAIIYGLIYITFTGIFFAAGNRSPIYPHVLDWRQPAITIGVVVGVAVIAVPIVHLVLFGIHRIKVQIYHKITPWSTL</sequence>
<feature type="transmembrane region" description="Helical" evidence="1">
    <location>
        <begin position="271"/>
        <end position="292"/>
    </location>
</feature>
<dbReference type="OrthoDB" id="419711at2759"/>
<keyword evidence="3" id="KW-1185">Reference proteome</keyword>
<dbReference type="PANTHER" id="PTHR12242">
    <property type="entry name" value="OS02G0130600 PROTEIN-RELATED"/>
    <property type="match status" value="1"/>
</dbReference>
<evidence type="ECO:0008006" key="4">
    <source>
        <dbReference type="Google" id="ProtNLM"/>
    </source>
</evidence>
<feature type="transmembrane region" description="Helical" evidence="1">
    <location>
        <begin position="34"/>
        <end position="53"/>
    </location>
</feature>
<feature type="transmembrane region" description="Helical" evidence="1">
    <location>
        <begin position="90"/>
        <end position="112"/>
    </location>
</feature>
<reference evidence="2" key="1">
    <citation type="submission" date="2018-11" db="EMBL/GenBank/DDBJ databases">
        <authorList>
            <person name="Alioto T."/>
            <person name="Alioto T."/>
        </authorList>
    </citation>
    <scope>NUCLEOTIDE SEQUENCE</scope>
</reference>